<dbReference type="RefSeq" id="XP_024577811.1">
    <property type="nucleotide sequence ID" value="XM_024727211.1"/>
</dbReference>
<dbReference type="GeneID" id="36406844"/>
<evidence type="ECO:0000313" key="3">
    <source>
        <dbReference type="Proteomes" id="UP000054928"/>
    </source>
</evidence>
<sequence length="71" mass="7993">MSLSEKRIVNTPTLTERRKAKRLEKEAQAAPTSFLQDLQSMSPNITLDSVATPRREAHSSIHLMTIFLDLA</sequence>
<name>A0A0P1AJM5_PLAHL</name>
<accession>A0A0P1AJM5</accession>
<reference evidence="3" key="1">
    <citation type="submission" date="2014-09" db="EMBL/GenBank/DDBJ databases">
        <authorList>
            <person name="Sharma Rahul"/>
            <person name="Thines Marco"/>
        </authorList>
    </citation>
    <scope>NUCLEOTIDE SEQUENCE [LARGE SCALE GENOMIC DNA]</scope>
</reference>
<feature type="region of interest" description="Disordered" evidence="1">
    <location>
        <begin position="1"/>
        <end position="31"/>
    </location>
</feature>
<dbReference type="AlphaFoldDB" id="A0A0P1AJM5"/>
<evidence type="ECO:0000313" key="2">
    <source>
        <dbReference type="EMBL" id="CEG41442.1"/>
    </source>
</evidence>
<proteinExistence type="predicted"/>
<dbReference type="Proteomes" id="UP000054928">
    <property type="component" value="Unassembled WGS sequence"/>
</dbReference>
<protein>
    <submittedName>
        <fullName evidence="2">Uncharacterized protein</fullName>
    </submittedName>
</protein>
<organism evidence="2 3">
    <name type="scientific">Plasmopara halstedii</name>
    <name type="common">Downy mildew of sunflower</name>
    <dbReference type="NCBI Taxonomy" id="4781"/>
    <lineage>
        <taxon>Eukaryota</taxon>
        <taxon>Sar</taxon>
        <taxon>Stramenopiles</taxon>
        <taxon>Oomycota</taxon>
        <taxon>Peronosporomycetes</taxon>
        <taxon>Peronosporales</taxon>
        <taxon>Peronosporaceae</taxon>
        <taxon>Plasmopara</taxon>
    </lineage>
</organism>
<dbReference type="EMBL" id="CCYD01000553">
    <property type="protein sequence ID" value="CEG41442.1"/>
    <property type="molecule type" value="Genomic_DNA"/>
</dbReference>
<keyword evidence="3" id="KW-1185">Reference proteome</keyword>
<evidence type="ECO:0000256" key="1">
    <source>
        <dbReference type="SAM" id="MobiDB-lite"/>
    </source>
</evidence>